<dbReference type="OrthoDB" id="5915810at2759"/>
<feature type="domain" description="ZSWIM3 N-terminal" evidence="2">
    <location>
        <begin position="80"/>
        <end position="182"/>
    </location>
</feature>
<dbReference type="STRING" id="144512.A0A0V0U1K2"/>
<feature type="compositionally biased region" description="Polar residues" evidence="1">
    <location>
        <begin position="38"/>
        <end position="48"/>
    </location>
</feature>
<organism evidence="3 4">
    <name type="scientific">Trichinella murrelli</name>
    <dbReference type="NCBI Taxonomy" id="144512"/>
    <lineage>
        <taxon>Eukaryota</taxon>
        <taxon>Metazoa</taxon>
        <taxon>Ecdysozoa</taxon>
        <taxon>Nematoda</taxon>
        <taxon>Enoplea</taxon>
        <taxon>Dorylaimia</taxon>
        <taxon>Trichinellida</taxon>
        <taxon>Trichinellidae</taxon>
        <taxon>Trichinella</taxon>
    </lineage>
</organism>
<name>A0A0V0U1K2_9BILA</name>
<reference evidence="3 4" key="1">
    <citation type="submission" date="2015-01" db="EMBL/GenBank/DDBJ databases">
        <title>Evolution of Trichinella species and genotypes.</title>
        <authorList>
            <person name="Korhonen P.K."/>
            <person name="Edoardo P."/>
            <person name="Giuseppe L.R."/>
            <person name="Gasser R.B."/>
        </authorList>
    </citation>
    <scope>NUCLEOTIDE SEQUENCE [LARGE SCALE GENOMIC DNA]</scope>
    <source>
        <strain evidence="3">ISS417</strain>
    </source>
</reference>
<feature type="region of interest" description="Disordered" evidence="1">
    <location>
        <begin position="14"/>
        <end position="67"/>
    </location>
</feature>
<accession>A0A0V0U1K2</accession>
<dbReference type="PANTHER" id="PTHR47086">
    <property type="entry name" value="BTB DOMAIN-CONTAINING PROTEIN"/>
    <property type="match status" value="1"/>
</dbReference>
<comment type="caution">
    <text evidence="3">The sequence shown here is derived from an EMBL/GenBank/DDBJ whole genome shotgun (WGS) entry which is preliminary data.</text>
</comment>
<dbReference type="InterPro" id="IPR040854">
    <property type="entry name" value="ZSWIM9"/>
</dbReference>
<evidence type="ECO:0000256" key="1">
    <source>
        <dbReference type="SAM" id="MobiDB-lite"/>
    </source>
</evidence>
<dbReference type="PANTHER" id="PTHR47086:SF4">
    <property type="entry name" value="BTB DOMAIN-CONTAINING PROTEIN"/>
    <property type="match status" value="1"/>
</dbReference>
<dbReference type="Pfam" id="PF21599">
    <property type="entry name" value="ZSWIM3_N"/>
    <property type="match status" value="1"/>
</dbReference>
<dbReference type="EMBL" id="JYDJ01000083">
    <property type="protein sequence ID" value="KRX45088.1"/>
    <property type="molecule type" value="Genomic_DNA"/>
</dbReference>
<evidence type="ECO:0000259" key="2">
    <source>
        <dbReference type="Pfam" id="PF21599"/>
    </source>
</evidence>
<sequence>MELPVRWINWEMNEKPQQQQQQQPQFEQQQNNDEGVFLNSSTDSVQNTESDHDYTVSSPPVPSIPQSQTVAINGRSLLYVGQEFSSMAEFLSVFERWKGENYHPFRVASSETLRKQDGSIDETFKYRYVVYHCAYYGQPRKRGLGKRSIENHLPRGCRAKLRLNYIWTANVMRVTSLTDEHNGHCLTPEVYKWFCMRKSRRSSSKIIQTSEKGEICIKEEPTTDESQYEFECPSSSCNGSEFSAEINNWPDEGVEEGKIEENGSLESTVEDDRTDDQRFESIHVVLQGLCDHLINLKGAMFDAHLEQLNVLMQKWKQMDSE</sequence>
<feature type="compositionally biased region" description="Low complexity" evidence="1">
    <location>
        <begin position="17"/>
        <end position="30"/>
    </location>
</feature>
<evidence type="ECO:0000313" key="4">
    <source>
        <dbReference type="Proteomes" id="UP000055048"/>
    </source>
</evidence>
<keyword evidence="4" id="KW-1185">Reference proteome</keyword>
<dbReference type="InterPro" id="IPR048325">
    <property type="entry name" value="ZSWIM3_N"/>
</dbReference>
<gene>
    <name evidence="3" type="ORF">T05_14717</name>
</gene>
<evidence type="ECO:0000313" key="3">
    <source>
        <dbReference type="EMBL" id="KRX45088.1"/>
    </source>
</evidence>
<proteinExistence type="predicted"/>
<dbReference type="AlphaFoldDB" id="A0A0V0U1K2"/>
<protein>
    <recommendedName>
        <fullName evidence="2">ZSWIM3 N-terminal domain-containing protein</fullName>
    </recommendedName>
</protein>
<dbReference type="Proteomes" id="UP000055048">
    <property type="component" value="Unassembled WGS sequence"/>
</dbReference>